<protein>
    <submittedName>
        <fullName evidence="10">Acyl-CoA/acyl-ACP dehydrogenase</fullName>
    </submittedName>
</protein>
<evidence type="ECO:0000259" key="8">
    <source>
        <dbReference type="Pfam" id="PF02770"/>
    </source>
</evidence>
<keyword evidence="5 6" id="KW-0560">Oxidoreductase</keyword>
<dbReference type="RefSeq" id="WP_271052885.1">
    <property type="nucleotide sequence ID" value="NZ_JAQIIO010000002.1"/>
</dbReference>
<dbReference type="Gene3D" id="1.20.140.10">
    <property type="entry name" value="Butyryl-CoA Dehydrogenase, subunit A, domain 3"/>
    <property type="match status" value="1"/>
</dbReference>
<feature type="domain" description="Acyl-CoA dehydrogenase/oxidase N-terminal" evidence="9">
    <location>
        <begin position="166"/>
        <end position="277"/>
    </location>
</feature>
<sequence>MMSALIDNILNLTGEALAPVETLFDAAKSSVRDLVADGDHISGAKLEEHQAAAHALSWLATYTESLRQMNAWATRLNEAGQLDEMETLLLQIAFGEYLAQIKGGMMMSQNEMARLSDMGVDGAGLETDAINSLVANGNSQAARNRLVELMRDNAGHATFGATGLDEELEMIREQFRRYADERVAPNAHDWHLKDDYIPLEILEELAEMGVFGLTIPEEYGGLGLSKASMVVVSEELSRGYIGVGSLGTRSEIAAELILAGGTDEQKEQWLPKISSAEILPTAVFTEPNTGSDLGSLRTRAVKNANGDYEVTGNKTWITHAARTHVMTLLARTDPDSKDHRGLSMFLAEKTPGDDENPFPTEGMTGGEIEVLGYRGMKEFELGFDGFKVKGENLLGGEEGQGFKQLMKTFEAARIQTAARAIGVAQNALEIGMQYAEDRKQFGKSLINFPRVANKLAMMAVEIMIARQLTYFSAWEKDHDQRCDLEAGMAKLLGARVAWACADNALQIHGGNGFALEYQISRVLCDARILNIFEGAAEIQAQVIARRLLG</sequence>
<gene>
    <name evidence="10" type="ORF">O2N63_03795</name>
</gene>
<dbReference type="InterPro" id="IPR037069">
    <property type="entry name" value="AcylCoA_DH/ox_N_sf"/>
</dbReference>
<dbReference type="SUPFAM" id="SSF56645">
    <property type="entry name" value="Acyl-CoA dehydrogenase NM domain-like"/>
    <property type="match status" value="1"/>
</dbReference>
<keyword evidence="4 6" id="KW-0274">FAD</keyword>
<dbReference type="InterPro" id="IPR009075">
    <property type="entry name" value="AcylCo_DH/oxidase_C"/>
</dbReference>
<dbReference type="InterPro" id="IPR006091">
    <property type="entry name" value="Acyl-CoA_Oxase/DH_mid-dom"/>
</dbReference>
<evidence type="ECO:0000256" key="2">
    <source>
        <dbReference type="ARBA" id="ARBA00009347"/>
    </source>
</evidence>
<dbReference type="Pfam" id="PF00441">
    <property type="entry name" value="Acyl-CoA_dh_1"/>
    <property type="match status" value="1"/>
</dbReference>
<dbReference type="InterPro" id="IPR036250">
    <property type="entry name" value="AcylCo_DH-like_C"/>
</dbReference>
<dbReference type="InterPro" id="IPR009100">
    <property type="entry name" value="AcylCoA_DH/oxidase_NM_dom_sf"/>
</dbReference>
<dbReference type="PANTHER" id="PTHR43884:SF25">
    <property type="entry name" value="ACYL-COA DEHYDROGENASE YDBM-RELATED"/>
    <property type="match status" value="1"/>
</dbReference>
<dbReference type="EMBL" id="JAQIIO010000002">
    <property type="protein sequence ID" value="MDA5093202.1"/>
    <property type="molecule type" value="Genomic_DNA"/>
</dbReference>
<evidence type="ECO:0000259" key="7">
    <source>
        <dbReference type="Pfam" id="PF00441"/>
    </source>
</evidence>
<dbReference type="Pfam" id="PF02771">
    <property type="entry name" value="Acyl-CoA_dh_N"/>
    <property type="match status" value="1"/>
</dbReference>
<dbReference type="Gene3D" id="1.10.540.10">
    <property type="entry name" value="Acyl-CoA dehydrogenase/oxidase, N-terminal domain"/>
    <property type="match status" value="1"/>
</dbReference>
<comment type="cofactor">
    <cofactor evidence="1 6">
        <name>FAD</name>
        <dbReference type="ChEBI" id="CHEBI:57692"/>
    </cofactor>
</comment>
<evidence type="ECO:0000259" key="9">
    <source>
        <dbReference type="Pfam" id="PF02771"/>
    </source>
</evidence>
<dbReference type="PROSITE" id="PS00073">
    <property type="entry name" value="ACYL_COA_DH_2"/>
    <property type="match status" value="1"/>
</dbReference>
<dbReference type="Pfam" id="PF02770">
    <property type="entry name" value="Acyl-CoA_dh_M"/>
    <property type="match status" value="1"/>
</dbReference>
<evidence type="ECO:0000313" key="11">
    <source>
        <dbReference type="Proteomes" id="UP001528040"/>
    </source>
</evidence>
<dbReference type="Proteomes" id="UP001528040">
    <property type="component" value="Unassembled WGS sequence"/>
</dbReference>
<dbReference type="InterPro" id="IPR013786">
    <property type="entry name" value="AcylCoA_DH/ox_N"/>
</dbReference>
<comment type="caution">
    <text evidence="10">The sequence shown here is derived from an EMBL/GenBank/DDBJ whole genome shotgun (WGS) entry which is preliminary data.</text>
</comment>
<feature type="domain" description="Acyl-CoA dehydrogenase/oxidase C-terminal" evidence="7">
    <location>
        <begin position="399"/>
        <end position="548"/>
    </location>
</feature>
<dbReference type="InterPro" id="IPR006089">
    <property type="entry name" value="Acyl-CoA_DH_CS"/>
</dbReference>
<keyword evidence="3 6" id="KW-0285">Flavoprotein</keyword>
<accession>A0ABT4VY76</accession>
<dbReference type="InterPro" id="IPR046373">
    <property type="entry name" value="Acyl-CoA_Oxase/DH_mid-dom_sf"/>
</dbReference>
<evidence type="ECO:0000256" key="5">
    <source>
        <dbReference type="ARBA" id="ARBA00023002"/>
    </source>
</evidence>
<dbReference type="Gene3D" id="2.40.110.10">
    <property type="entry name" value="Butyryl-CoA Dehydrogenase, subunit A, domain 2"/>
    <property type="match status" value="1"/>
</dbReference>
<dbReference type="PANTHER" id="PTHR43884">
    <property type="entry name" value="ACYL-COA DEHYDROGENASE"/>
    <property type="match status" value="1"/>
</dbReference>
<comment type="similarity">
    <text evidence="2 6">Belongs to the acyl-CoA dehydrogenase family.</text>
</comment>
<reference evidence="10 11" key="1">
    <citation type="submission" date="2023-01" db="EMBL/GenBank/DDBJ databases">
        <authorList>
            <person name="Yoon J.-W."/>
        </authorList>
    </citation>
    <scope>NUCLEOTIDE SEQUENCE [LARGE SCALE GENOMIC DNA]</scope>
    <source>
        <strain evidence="10 11">KMU-50</strain>
    </source>
</reference>
<dbReference type="SUPFAM" id="SSF47203">
    <property type="entry name" value="Acyl-CoA dehydrogenase C-terminal domain-like"/>
    <property type="match status" value="1"/>
</dbReference>
<evidence type="ECO:0000256" key="4">
    <source>
        <dbReference type="ARBA" id="ARBA00022827"/>
    </source>
</evidence>
<evidence type="ECO:0000256" key="6">
    <source>
        <dbReference type="RuleBase" id="RU362125"/>
    </source>
</evidence>
<evidence type="ECO:0000256" key="3">
    <source>
        <dbReference type="ARBA" id="ARBA00022630"/>
    </source>
</evidence>
<evidence type="ECO:0000313" key="10">
    <source>
        <dbReference type="EMBL" id="MDA5093202.1"/>
    </source>
</evidence>
<organism evidence="10 11">
    <name type="scientific">Aliiroseovarius salicola</name>
    <dbReference type="NCBI Taxonomy" id="3009082"/>
    <lineage>
        <taxon>Bacteria</taxon>
        <taxon>Pseudomonadati</taxon>
        <taxon>Pseudomonadota</taxon>
        <taxon>Alphaproteobacteria</taxon>
        <taxon>Rhodobacterales</taxon>
        <taxon>Paracoccaceae</taxon>
        <taxon>Aliiroseovarius</taxon>
    </lineage>
</organism>
<evidence type="ECO:0000256" key="1">
    <source>
        <dbReference type="ARBA" id="ARBA00001974"/>
    </source>
</evidence>
<name>A0ABT4VY76_9RHOB</name>
<feature type="domain" description="Acyl-CoA oxidase/dehydrogenase middle" evidence="8">
    <location>
        <begin position="283"/>
        <end position="384"/>
    </location>
</feature>
<keyword evidence="11" id="KW-1185">Reference proteome</keyword>
<proteinExistence type="inferred from homology"/>